<evidence type="ECO:0000313" key="2">
    <source>
        <dbReference type="EMBL" id="KAK1352384.1"/>
    </source>
</evidence>
<dbReference type="EMBL" id="JAUIZM010000017">
    <property type="protein sequence ID" value="KAK1352384.1"/>
    <property type="molecule type" value="Genomic_DNA"/>
</dbReference>
<evidence type="ECO:0000313" key="3">
    <source>
        <dbReference type="Proteomes" id="UP001237642"/>
    </source>
</evidence>
<reference evidence="2" key="1">
    <citation type="submission" date="2023-02" db="EMBL/GenBank/DDBJ databases">
        <title>Genome of toxic invasive species Heracleum sosnowskyi carries increased number of genes despite the absence of recent whole-genome duplications.</title>
        <authorList>
            <person name="Schelkunov M."/>
            <person name="Shtratnikova V."/>
            <person name="Makarenko M."/>
            <person name="Klepikova A."/>
            <person name="Omelchenko D."/>
            <person name="Novikova G."/>
            <person name="Obukhova E."/>
            <person name="Bogdanov V."/>
            <person name="Penin A."/>
            <person name="Logacheva M."/>
        </authorList>
    </citation>
    <scope>NUCLEOTIDE SEQUENCE</scope>
    <source>
        <strain evidence="2">Hsosn_3</strain>
        <tissue evidence="2">Leaf</tissue>
    </source>
</reference>
<reference evidence="2" key="2">
    <citation type="submission" date="2023-05" db="EMBL/GenBank/DDBJ databases">
        <authorList>
            <person name="Schelkunov M.I."/>
        </authorList>
    </citation>
    <scope>NUCLEOTIDE SEQUENCE</scope>
    <source>
        <strain evidence="2">Hsosn_3</strain>
        <tissue evidence="2">Leaf</tissue>
    </source>
</reference>
<feature type="compositionally biased region" description="Polar residues" evidence="1">
    <location>
        <begin position="441"/>
        <end position="457"/>
    </location>
</feature>
<dbReference type="AlphaFoldDB" id="A0AAD8LY21"/>
<feature type="compositionally biased region" description="Polar residues" evidence="1">
    <location>
        <begin position="372"/>
        <end position="390"/>
    </location>
</feature>
<dbReference type="PANTHER" id="PTHR33167">
    <property type="entry name" value="TRANSCRIPTION FACTOR, PUTATIVE (DUF863)-RELATED"/>
    <property type="match status" value="1"/>
</dbReference>
<sequence length="962" mass="107352">MVIELDPIADSVSSWLSVSDSWISCGAFQRVVGSIWIVGVLGLIAGMGTKLHSKAYFPGYYSRDLSNAGNGMWAVYDEGKSFQNGQVNDSFLASSTMDRYMGYNKEKVRQTILKHESVFREQLQELHRLYRRQRELMNDLGRRESHKFLLPAETTKPSLPTLQNSFKDDNNISCVSDSYVVKGKQGERIFGVEGNGSFPLEKNSSLLSKLDMNLCPRSVSNGQSNRDANRFVLNSKRNNKLVDLNEPIWVEESSTRDPVRNVEISVNLREDIKERDLHSCLGEKDGRNVFNTIQSESVKNGNWHLTFHSKAGNTRLDEHTSLSKMADECPSTFFELSQADPRENHDRLKSFVCDQTNEAPLRMRTIFGAQVSGGNQNRSTNSCYSPSSRPLIQRSDGMDSELSCISPRRKICSARAQDTVSAQENPGHHTLSPFTGRPPSSAMQMSELSGDKSTNNLRLRPSNLGASHQSAICFGSQSSVKQHGYLDLNTYVAAASNFQNKVIARQDSVFADARNHSTDKQLKTEVAYQMSLDSLQTRSHHFFNNTKITKGPFMDSTLATCGSDSERKRAADCNSGNNSTMSDFPTVHAPHFPKVLISPVSASKPIHNVSKLDCDGSSEVFTQNVKSISQHEETSSIANRKLNNHFSVPRPQIDLNLTLDEEETPSTPSVRAAVVRIPATEIDLEAPAVIGSATDVSFETDLLEKKTEKCVGVSLDDKYDELSRIAAEAIITISSSQLDLLDSTCQPPEASSPTRLLWLSEVISSYEGSDNESKINKVGLTKVDDTSDEETVPQGMDYFEFMTLNLQETKVEDYCTQPYVLDDCDDKDTRVTSVAKQGRKRQARRGRQLRDFQRDILPGLVSLSRREVTEDLQTIEEIFKASGQTWQSSFSQRRAGRNGRGRKRLVDLAPPQTAVSCLPPPVQQPTCRELEVEDRNLTGWGKRTRRLPRQRCSANQSAILNC</sequence>
<name>A0AAD8LY21_9APIA</name>
<comment type="caution">
    <text evidence="2">The sequence shown here is derived from an EMBL/GenBank/DDBJ whole genome shotgun (WGS) entry which is preliminary data.</text>
</comment>
<proteinExistence type="predicted"/>
<accession>A0AAD8LY21</accession>
<keyword evidence="3" id="KW-1185">Reference proteome</keyword>
<organism evidence="2 3">
    <name type="scientific">Heracleum sosnowskyi</name>
    <dbReference type="NCBI Taxonomy" id="360622"/>
    <lineage>
        <taxon>Eukaryota</taxon>
        <taxon>Viridiplantae</taxon>
        <taxon>Streptophyta</taxon>
        <taxon>Embryophyta</taxon>
        <taxon>Tracheophyta</taxon>
        <taxon>Spermatophyta</taxon>
        <taxon>Magnoliopsida</taxon>
        <taxon>eudicotyledons</taxon>
        <taxon>Gunneridae</taxon>
        <taxon>Pentapetalae</taxon>
        <taxon>asterids</taxon>
        <taxon>campanulids</taxon>
        <taxon>Apiales</taxon>
        <taxon>Apiaceae</taxon>
        <taxon>Apioideae</taxon>
        <taxon>apioid superclade</taxon>
        <taxon>Tordylieae</taxon>
        <taxon>Tordyliinae</taxon>
        <taxon>Heracleum</taxon>
    </lineage>
</organism>
<dbReference type="PANTHER" id="PTHR33167:SF63">
    <property type="entry name" value="MYB-CC TYPE TRANSCRIPTION FACTOR LHEQLE-CONTAINING DOMAIN-CONTAINING PROTEIN"/>
    <property type="match status" value="1"/>
</dbReference>
<dbReference type="Pfam" id="PF05904">
    <property type="entry name" value="DUF863"/>
    <property type="match status" value="1"/>
</dbReference>
<feature type="region of interest" description="Disordered" evidence="1">
    <location>
        <begin position="417"/>
        <end position="462"/>
    </location>
</feature>
<dbReference type="Proteomes" id="UP001237642">
    <property type="component" value="Unassembled WGS sequence"/>
</dbReference>
<evidence type="ECO:0000256" key="1">
    <source>
        <dbReference type="SAM" id="MobiDB-lite"/>
    </source>
</evidence>
<feature type="region of interest" description="Disordered" evidence="1">
    <location>
        <begin position="371"/>
        <end position="396"/>
    </location>
</feature>
<dbReference type="InterPro" id="IPR008581">
    <property type="entry name" value="DUF863_pln"/>
</dbReference>
<gene>
    <name evidence="2" type="ORF">POM88_053323</name>
</gene>
<protein>
    <submittedName>
        <fullName evidence="2">Uncharacterized protein</fullName>
    </submittedName>
</protein>